<proteinExistence type="predicted"/>
<comment type="caution">
    <text evidence="3">The sequence shown here is derived from an EMBL/GenBank/DDBJ whole genome shotgun (WGS) entry which is preliminary data.</text>
</comment>
<dbReference type="AlphaFoldDB" id="A0A0G0M7L0"/>
<dbReference type="STRING" id="1618490.US90_C0013G0005"/>
<dbReference type="EMBL" id="LBUT01000013">
    <property type="protein sequence ID" value="KKQ69664.1"/>
    <property type="molecule type" value="Genomic_DNA"/>
</dbReference>
<protein>
    <submittedName>
        <fullName evidence="3">PKD domain containing protein</fullName>
    </submittedName>
</protein>
<keyword evidence="2" id="KW-0732">Signal</keyword>
<organism evidence="3 4">
    <name type="scientific">Candidatus Shapirobacteria bacterium GW2011_GWE2_38_30</name>
    <dbReference type="NCBI Taxonomy" id="1618490"/>
    <lineage>
        <taxon>Bacteria</taxon>
        <taxon>Candidatus Shapironibacteriota</taxon>
    </lineage>
</organism>
<dbReference type="Proteomes" id="UP000034406">
    <property type="component" value="Unassembled WGS sequence"/>
</dbReference>
<gene>
    <name evidence="3" type="ORF">US90_C0013G0005</name>
</gene>
<evidence type="ECO:0000313" key="3">
    <source>
        <dbReference type="EMBL" id="KKQ69664.1"/>
    </source>
</evidence>
<feature type="chain" id="PRO_5002533456" evidence="2">
    <location>
        <begin position="20"/>
        <end position="382"/>
    </location>
</feature>
<feature type="region of interest" description="Disordered" evidence="1">
    <location>
        <begin position="288"/>
        <end position="322"/>
    </location>
</feature>
<feature type="compositionally biased region" description="Low complexity" evidence="1">
    <location>
        <begin position="288"/>
        <end position="308"/>
    </location>
</feature>
<accession>A0A0G0M7L0</accession>
<feature type="signal peptide" evidence="2">
    <location>
        <begin position="1"/>
        <end position="19"/>
    </location>
</feature>
<evidence type="ECO:0000313" key="4">
    <source>
        <dbReference type="Proteomes" id="UP000034406"/>
    </source>
</evidence>
<evidence type="ECO:0000256" key="1">
    <source>
        <dbReference type="SAM" id="MobiDB-lite"/>
    </source>
</evidence>
<evidence type="ECO:0000256" key="2">
    <source>
        <dbReference type="SAM" id="SignalP"/>
    </source>
</evidence>
<sequence>MLIFLIALFYLIFASPSQAAPRICKFHAQDTSDWVEVCSDTGTTIDLSSYYIADQEQTNKKYLNCTFNTAINIPLSNILNNGGDIISLVEISTGTVVSSVRYCDSSISPCPSDSDVVDIKNSLCGLIGPDDSRTVSSDSAICLPLPAVCSVSSVAPSPTSPPSSSVSANLDTSITNLNSSANLGQNLTLSFSISSNLPNTEFYIKAFGGVNDDYSIETQNNSNWYNYNSAWVDLPKIKTGSDGKYSGQITIRPKSDKEIGNYRVQIKVRRTDGSIEKISGINYLSVSSSPTSVPTLTPTPTASITPTFTPTPTPTETPLPTDISESSVLAASDTNPDLTSTPTPASKSFPKINIPVVLMSLGSLLLLTPLVITKFSHAQKVN</sequence>
<name>A0A0G0M7L0_9BACT</name>
<reference evidence="3 4" key="1">
    <citation type="journal article" date="2015" name="Nature">
        <title>rRNA introns, odd ribosomes, and small enigmatic genomes across a large radiation of phyla.</title>
        <authorList>
            <person name="Brown C.T."/>
            <person name="Hug L.A."/>
            <person name="Thomas B.C."/>
            <person name="Sharon I."/>
            <person name="Castelle C.J."/>
            <person name="Singh A."/>
            <person name="Wilkins M.J."/>
            <person name="Williams K.H."/>
            <person name="Banfield J.F."/>
        </authorList>
    </citation>
    <scope>NUCLEOTIDE SEQUENCE [LARGE SCALE GENOMIC DNA]</scope>
</reference>